<dbReference type="Proteomes" id="UP000247409">
    <property type="component" value="Unassembled WGS sequence"/>
</dbReference>
<dbReference type="Gene3D" id="1.10.10.1410">
    <property type="match status" value="1"/>
</dbReference>
<feature type="compositionally biased region" description="Low complexity" evidence="4">
    <location>
        <begin position="67"/>
        <end position="78"/>
    </location>
</feature>
<dbReference type="InterPro" id="IPR027534">
    <property type="entry name" value="Ribosomal_P1/P2"/>
</dbReference>
<dbReference type="OrthoDB" id="2194681at2759"/>
<dbReference type="AlphaFoldDB" id="A0A2V3J612"/>
<dbReference type="FunFam" id="1.10.10.1410:FF:000001">
    <property type="entry name" value="60S acidic ribosomal protein P1"/>
    <property type="match status" value="1"/>
</dbReference>
<proteinExistence type="inferred from homology"/>
<evidence type="ECO:0000256" key="1">
    <source>
        <dbReference type="ARBA" id="ARBA00005436"/>
    </source>
</evidence>
<dbReference type="GO" id="GO:0006414">
    <property type="term" value="P:translational elongation"/>
    <property type="evidence" value="ECO:0007669"/>
    <property type="project" value="InterPro"/>
</dbReference>
<keyword evidence="6" id="KW-1185">Reference proteome</keyword>
<dbReference type="InterPro" id="IPR038716">
    <property type="entry name" value="P1/P2_N_sf"/>
</dbReference>
<dbReference type="STRING" id="448386.A0A2V3J612"/>
<feature type="region of interest" description="Disordered" evidence="4">
    <location>
        <begin position="67"/>
        <end position="105"/>
    </location>
</feature>
<evidence type="ECO:0000313" key="6">
    <source>
        <dbReference type="Proteomes" id="UP000247409"/>
    </source>
</evidence>
<feature type="compositionally biased region" description="Acidic residues" evidence="4">
    <location>
        <begin position="87"/>
        <end position="105"/>
    </location>
</feature>
<reference evidence="5 6" key="1">
    <citation type="journal article" date="2018" name="Mol. Biol. Evol.">
        <title>Analysis of the draft genome of the red seaweed Gracilariopsis chorda provides insights into genome size evolution in Rhodophyta.</title>
        <authorList>
            <person name="Lee J."/>
            <person name="Yang E.C."/>
            <person name="Graf L."/>
            <person name="Yang J.H."/>
            <person name="Qiu H."/>
            <person name="Zel Zion U."/>
            <person name="Chan C.X."/>
            <person name="Stephens T.G."/>
            <person name="Weber A.P.M."/>
            <person name="Boo G.H."/>
            <person name="Boo S.M."/>
            <person name="Kim K.M."/>
            <person name="Shin Y."/>
            <person name="Jung M."/>
            <person name="Lee S.J."/>
            <person name="Yim H.S."/>
            <person name="Lee J.H."/>
            <person name="Bhattacharya D."/>
            <person name="Yoon H.S."/>
        </authorList>
    </citation>
    <scope>NUCLEOTIDE SEQUENCE [LARGE SCALE GENOMIC DNA]</scope>
    <source>
        <strain evidence="5 6">SKKU-2015</strain>
        <tissue evidence="5">Whole body</tissue>
    </source>
</reference>
<gene>
    <name evidence="5" type="ORF">BWQ96_00743</name>
</gene>
<dbReference type="PANTHER" id="PTHR45696">
    <property type="entry name" value="60S ACIDIC RIBOSOMAL PROTEIN P1"/>
    <property type="match status" value="1"/>
</dbReference>
<dbReference type="HAMAP" id="MF_01478">
    <property type="entry name" value="Ribosomal_L12_arch"/>
    <property type="match status" value="1"/>
</dbReference>
<dbReference type="PANTHER" id="PTHR45696:SF10">
    <property type="entry name" value="LARGE RIBOSOMAL SUBUNIT PROTEIN P1"/>
    <property type="match status" value="1"/>
</dbReference>
<comment type="similarity">
    <text evidence="1">Belongs to the eukaryotic ribosomal protein P1/P2 family.</text>
</comment>
<dbReference type="CDD" id="cd05831">
    <property type="entry name" value="Ribosomal_P1"/>
    <property type="match status" value="1"/>
</dbReference>
<dbReference type="GO" id="GO:0030295">
    <property type="term" value="F:protein kinase activator activity"/>
    <property type="evidence" value="ECO:0007669"/>
    <property type="project" value="TreeGrafter"/>
</dbReference>
<dbReference type="GO" id="GO:0002181">
    <property type="term" value="P:cytoplasmic translation"/>
    <property type="evidence" value="ECO:0007669"/>
    <property type="project" value="TreeGrafter"/>
</dbReference>
<dbReference type="GO" id="GO:0043021">
    <property type="term" value="F:ribonucleoprotein complex binding"/>
    <property type="evidence" value="ECO:0007669"/>
    <property type="project" value="TreeGrafter"/>
</dbReference>
<accession>A0A2V3J612</accession>
<dbReference type="EMBL" id="NBIV01000005">
    <property type="protein sequence ID" value="PXF49427.1"/>
    <property type="molecule type" value="Genomic_DNA"/>
</dbReference>
<organism evidence="5 6">
    <name type="scientific">Gracilariopsis chorda</name>
    <dbReference type="NCBI Taxonomy" id="448386"/>
    <lineage>
        <taxon>Eukaryota</taxon>
        <taxon>Rhodophyta</taxon>
        <taxon>Florideophyceae</taxon>
        <taxon>Rhodymeniophycidae</taxon>
        <taxon>Gracilariales</taxon>
        <taxon>Gracilariaceae</taxon>
        <taxon>Gracilariopsis</taxon>
    </lineage>
</organism>
<evidence type="ECO:0000313" key="5">
    <source>
        <dbReference type="EMBL" id="PXF49427.1"/>
    </source>
</evidence>
<evidence type="ECO:0000256" key="2">
    <source>
        <dbReference type="ARBA" id="ARBA00022980"/>
    </source>
</evidence>
<dbReference type="Pfam" id="PF00428">
    <property type="entry name" value="Ribosomal_60s"/>
    <property type="match status" value="1"/>
</dbReference>
<keyword evidence="2 5" id="KW-0689">Ribosomal protein</keyword>
<evidence type="ECO:0000256" key="4">
    <source>
        <dbReference type="SAM" id="MobiDB-lite"/>
    </source>
</evidence>
<sequence>MAETSEMACVYAALILHDDGIPITEDKIKTLTDAAGIKVEPYWPPMFARLLETVNMDDLISNIGAAPAAAPAGAPAGEAAEETKEEEKEESEEEEEEEMEFDLFD</sequence>
<protein>
    <submittedName>
        <fullName evidence="5">60S acidic ribosomal protein P1</fullName>
    </submittedName>
</protein>
<dbReference type="GO" id="GO:0003735">
    <property type="term" value="F:structural constituent of ribosome"/>
    <property type="evidence" value="ECO:0007669"/>
    <property type="project" value="InterPro"/>
</dbReference>
<keyword evidence="3" id="KW-0687">Ribonucleoprotein</keyword>
<dbReference type="GO" id="GO:0022625">
    <property type="term" value="C:cytosolic large ribosomal subunit"/>
    <property type="evidence" value="ECO:0007669"/>
    <property type="project" value="TreeGrafter"/>
</dbReference>
<name>A0A2V3J612_9FLOR</name>
<evidence type="ECO:0000256" key="3">
    <source>
        <dbReference type="ARBA" id="ARBA00023274"/>
    </source>
</evidence>
<comment type="caution">
    <text evidence="5">The sequence shown here is derived from an EMBL/GenBank/DDBJ whole genome shotgun (WGS) entry which is preliminary data.</text>
</comment>